<dbReference type="InterPro" id="IPR006447">
    <property type="entry name" value="Myb_dom_plants"/>
</dbReference>
<dbReference type="NCBIfam" id="TIGR01557">
    <property type="entry name" value="myb_SHAQKYF"/>
    <property type="match status" value="1"/>
</dbReference>
<evidence type="ECO:0000313" key="9">
    <source>
        <dbReference type="EMBL" id="SPD10117.1"/>
    </source>
</evidence>
<feature type="modified residue" description="4-aspartylphosphate" evidence="6">
    <location>
        <position position="72"/>
    </location>
</feature>
<protein>
    <recommendedName>
        <fullName evidence="8">Response regulatory domain-containing protein</fullName>
    </recommendedName>
</protein>
<comment type="subcellular location">
    <subcellularLocation>
        <location evidence="1">Nucleus</location>
    </subcellularLocation>
</comment>
<proteinExistence type="predicted"/>
<dbReference type="GO" id="GO:0003677">
    <property type="term" value="F:DNA binding"/>
    <property type="evidence" value="ECO:0007669"/>
    <property type="project" value="InterPro"/>
</dbReference>
<dbReference type="EMBL" id="OIVN01003294">
    <property type="protein sequence ID" value="SPD10117.1"/>
    <property type="molecule type" value="Genomic_DNA"/>
</dbReference>
<dbReference type="SUPFAM" id="SSF52172">
    <property type="entry name" value="CheY-like"/>
    <property type="match status" value="1"/>
</dbReference>
<dbReference type="InterPro" id="IPR009057">
    <property type="entry name" value="Homeodomain-like_sf"/>
</dbReference>
<reference evidence="9" key="1">
    <citation type="submission" date="2018-02" db="EMBL/GenBank/DDBJ databases">
        <authorList>
            <person name="Cohen D.B."/>
            <person name="Kent A.D."/>
        </authorList>
    </citation>
    <scope>NUCLEOTIDE SEQUENCE</scope>
</reference>
<accession>A0A2N9H6P5</accession>
<dbReference type="SUPFAM" id="SSF46689">
    <property type="entry name" value="Homeodomain-like"/>
    <property type="match status" value="1"/>
</dbReference>
<keyword evidence="3" id="KW-0805">Transcription regulation</keyword>
<sequence length="756" mass="82941">METTERIRVDQSVNSKASILDIHILVVDDDATSLAIVSAMLRTWKYGVVTVRNPLDALATLRMQKFDLVVTDLHMPVMNGFELQKQVEEEFNLPVIMMSADDEESVILKSLENGAVFFMVKPVSHEDLKNLWQYAIAAKKGKSVVIEEVEDINPVGELSVEKAPYDDLKSASSSVNQEKRGKKDSKKKSSKRTKEDGDDDNPGAPKKAKVVWTNSLHNRFLLAIRHISLEKAVPKRILEFMNVPGLTRENVASHLQKYRLFLKKVAEKGALTSKGLSERAMRSSFASGLPPSLIFKTILQNYPQFPGFGGNLETLNGSMLGAFPSSHRAASSGAQFGYGDYFNAPNYNIGGTTGFPTKDASSSNYIPQPGLGQWRGLNNLQQPFFGNRNNPIYQGNRSPFGMQTNNVASNFPSSQGDMTYGLMNNAPNGLVNGSNSNETYPQQTQPMRPQLLNTSPLNYDFGTPGILNPNYNIPSTDNMGSLNTTSNAAQNFGYNNGNYARFQMTNGRDQLVGTGAIGFNGGRAPNNAYNNGFGLMNGRNIENMAVAPMGNGSTFGYMAQGGSSSAGSESANQLPPLFNNTLNQQENGLPTLAPQLQQQYGLMNGGEIDCSYDDLLNSISCMQQLGEDDLNDLFLQETYNQPPQKSVENPPVNELQIPNISGSSCLEENAPLSASFGQGIEQLLELDIDGNLLPSVENPGQYLNQQQLMNPVENPVQYPNQQQLMNSTENPGQYPNQDWEDEFMDSLFGLGPYLPE</sequence>
<evidence type="ECO:0000256" key="6">
    <source>
        <dbReference type="PROSITE-ProRule" id="PRU00169"/>
    </source>
</evidence>
<dbReference type="Gene3D" id="1.10.10.60">
    <property type="entry name" value="Homeodomain-like"/>
    <property type="match status" value="1"/>
</dbReference>
<keyword evidence="5" id="KW-0539">Nucleus</keyword>
<evidence type="ECO:0000256" key="4">
    <source>
        <dbReference type="ARBA" id="ARBA00023163"/>
    </source>
</evidence>
<name>A0A2N9H6P5_FAGSY</name>
<dbReference type="PROSITE" id="PS50110">
    <property type="entry name" value="RESPONSE_REGULATORY"/>
    <property type="match status" value="1"/>
</dbReference>
<evidence type="ECO:0000256" key="2">
    <source>
        <dbReference type="ARBA" id="ARBA00023012"/>
    </source>
</evidence>
<dbReference type="GO" id="GO:0009736">
    <property type="term" value="P:cytokinin-activated signaling pathway"/>
    <property type="evidence" value="ECO:0007669"/>
    <property type="project" value="InterPro"/>
</dbReference>
<dbReference type="Gene3D" id="3.40.50.2300">
    <property type="match status" value="1"/>
</dbReference>
<evidence type="ECO:0000259" key="8">
    <source>
        <dbReference type="PROSITE" id="PS50110"/>
    </source>
</evidence>
<dbReference type="PANTHER" id="PTHR43874:SF19">
    <property type="entry name" value="RESPONSE REGULATOR 23-RELATED"/>
    <property type="match status" value="1"/>
</dbReference>
<dbReference type="FunFam" id="1.10.10.60:FF:000007">
    <property type="entry name" value="Two-component response regulator"/>
    <property type="match status" value="1"/>
</dbReference>
<keyword evidence="6" id="KW-0597">Phosphoprotein</keyword>
<dbReference type="Pfam" id="PF00072">
    <property type="entry name" value="Response_reg"/>
    <property type="match status" value="1"/>
</dbReference>
<evidence type="ECO:0000256" key="7">
    <source>
        <dbReference type="SAM" id="MobiDB-lite"/>
    </source>
</evidence>
<dbReference type="GO" id="GO:0000160">
    <property type="term" value="P:phosphorelay signal transduction system"/>
    <property type="evidence" value="ECO:0007669"/>
    <property type="project" value="UniProtKB-KW"/>
</dbReference>
<evidence type="ECO:0000256" key="3">
    <source>
        <dbReference type="ARBA" id="ARBA00023015"/>
    </source>
</evidence>
<feature type="compositionally biased region" description="Basic residues" evidence="7">
    <location>
        <begin position="180"/>
        <end position="191"/>
    </location>
</feature>
<dbReference type="PANTHER" id="PTHR43874">
    <property type="entry name" value="TWO-COMPONENT RESPONSE REGULATOR"/>
    <property type="match status" value="1"/>
</dbReference>
<dbReference type="InterPro" id="IPR011006">
    <property type="entry name" value="CheY-like_superfamily"/>
</dbReference>
<evidence type="ECO:0000256" key="5">
    <source>
        <dbReference type="ARBA" id="ARBA00023242"/>
    </source>
</evidence>
<dbReference type="CDD" id="cd17584">
    <property type="entry name" value="REC_typeB_ARR-like"/>
    <property type="match status" value="1"/>
</dbReference>
<dbReference type="GO" id="GO:0005634">
    <property type="term" value="C:nucleus"/>
    <property type="evidence" value="ECO:0007669"/>
    <property type="project" value="UniProtKB-SubCell"/>
</dbReference>
<keyword evidence="2" id="KW-0902">Two-component regulatory system</keyword>
<feature type="domain" description="Response regulatory" evidence="8">
    <location>
        <begin position="23"/>
        <end position="136"/>
    </location>
</feature>
<gene>
    <name evidence="9" type="ORF">FSB_LOCUS37999</name>
</gene>
<keyword evidence="4" id="KW-0804">Transcription</keyword>
<dbReference type="InterPro" id="IPR045279">
    <property type="entry name" value="ARR-like"/>
</dbReference>
<dbReference type="AlphaFoldDB" id="A0A2N9H6P5"/>
<feature type="region of interest" description="Disordered" evidence="7">
    <location>
        <begin position="168"/>
        <end position="207"/>
    </location>
</feature>
<dbReference type="SMART" id="SM00448">
    <property type="entry name" value="REC"/>
    <property type="match status" value="1"/>
</dbReference>
<dbReference type="InterPro" id="IPR001789">
    <property type="entry name" value="Sig_transdc_resp-reg_receiver"/>
</dbReference>
<evidence type="ECO:0000256" key="1">
    <source>
        <dbReference type="ARBA" id="ARBA00004123"/>
    </source>
</evidence>
<organism evidence="9">
    <name type="scientific">Fagus sylvatica</name>
    <name type="common">Beechnut</name>
    <dbReference type="NCBI Taxonomy" id="28930"/>
    <lineage>
        <taxon>Eukaryota</taxon>
        <taxon>Viridiplantae</taxon>
        <taxon>Streptophyta</taxon>
        <taxon>Embryophyta</taxon>
        <taxon>Tracheophyta</taxon>
        <taxon>Spermatophyta</taxon>
        <taxon>Magnoliopsida</taxon>
        <taxon>eudicotyledons</taxon>
        <taxon>Gunneridae</taxon>
        <taxon>Pentapetalae</taxon>
        <taxon>rosids</taxon>
        <taxon>fabids</taxon>
        <taxon>Fagales</taxon>
        <taxon>Fagaceae</taxon>
        <taxon>Fagus</taxon>
    </lineage>
</organism>